<dbReference type="AlphaFoldDB" id="A0A2C9UYL0"/>
<accession>A0A2C9UYL0</accession>
<dbReference type="OMA" id="RSEWTEI"/>
<reference evidence="2" key="1">
    <citation type="journal article" date="2016" name="Nat. Biotechnol.">
        <title>Sequencing wild and cultivated cassava and related species reveals extensive interspecific hybridization and genetic diversity.</title>
        <authorList>
            <person name="Bredeson J.V."/>
            <person name="Lyons J.B."/>
            <person name="Prochnik S.E."/>
            <person name="Wu G.A."/>
            <person name="Ha C.M."/>
            <person name="Edsinger-Gonzales E."/>
            <person name="Grimwood J."/>
            <person name="Schmutz J."/>
            <person name="Rabbi I.Y."/>
            <person name="Egesi C."/>
            <person name="Nauluvula P."/>
            <person name="Lebot V."/>
            <person name="Ndunguru J."/>
            <person name="Mkamilo G."/>
            <person name="Bart R.S."/>
            <person name="Setter T.L."/>
            <person name="Gleadow R.M."/>
            <person name="Kulakow P."/>
            <person name="Ferguson M.E."/>
            <person name="Rounsley S."/>
            <person name="Rokhsar D.S."/>
        </authorList>
    </citation>
    <scope>NUCLEOTIDE SEQUENCE [LARGE SCALE GENOMIC DNA]</scope>
    <source>
        <strain evidence="2">cv. AM560-2</strain>
    </source>
</reference>
<comment type="caution">
    <text evidence="1">The sequence shown here is derived from an EMBL/GenBank/DDBJ whole genome shotgun (WGS) entry which is preliminary data.</text>
</comment>
<protein>
    <submittedName>
        <fullName evidence="1">Uncharacterized protein</fullName>
    </submittedName>
</protein>
<dbReference type="Gramene" id="Manes.11G050900.1.v8.1">
    <property type="protein sequence ID" value="Manes.11G050900.1.v8.1.CDS"/>
    <property type="gene ID" value="Manes.11G050900.v8.1"/>
</dbReference>
<proteinExistence type="predicted"/>
<dbReference type="EMBL" id="CM004397">
    <property type="protein sequence ID" value="OAY36816.1"/>
    <property type="molecule type" value="Genomic_DNA"/>
</dbReference>
<dbReference type="Proteomes" id="UP000091857">
    <property type="component" value="Chromosome 11"/>
</dbReference>
<evidence type="ECO:0000313" key="1">
    <source>
        <dbReference type="EMBL" id="OAY36816.1"/>
    </source>
</evidence>
<sequence>MSVPQPNQIQEFPNGKLHYLFRKTLTKTDITQGLALAGNAVQFLRNTNRNPQTQQPILEGFQITLFTPHCNQVRLNHVYDLDIYQISRSEWTEIADRDGLVEGLQLDCWAVMSGQDHMTLLIQVVDAETDEEDHVVRYVNAERNEDD</sequence>
<name>A0A2C9UYL0_MANES</name>
<evidence type="ECO:0000313" key="2">
    <source>
        <dbReference type="Proteomes" id="UP000091857"/>
    </source>
</evidence>
<gene>
    <name evidence="1" type="ORF">MANES_11G050900v8</name>
</gene>
<organism evidence="1 2">
    <name type="scientific">Manihot esculenta</name>
    <name type="common">Cassava</name>
    <name type="synonym">Jatropha manihot</name>
    <dbReference type="NCBI Taxonomy" id="3983"/>
    <lineage>
        <taxon>Eukaryota</taxon>
        <taxon>Viridiplantae</taxon>
        <taxon>Streptophyta</taxon>
        <taxon>Embryophyta</taxon>
        <taxon>Tracheophyta</taxon>
        <taxon>Spermatophyta</taxon>
        <taxon>Magnoliopsida</taxon>
        <taxon>eudicotyledons</taxon>
        <taxon>Gunneridae</taxon>
        <taxon>Pentapetalae</taxon>
        <taxon>rosids</taxon>
        <taxon>fabids</taxon>
        <taxon>Malpighiales</taxon>
        <taxon>Euphorbiaceae</taxon>
        <taxon>Crotonoideae</taxon>
        <taxon>Manihoteae</taxon>
        <taxon>Manihot</taxon>
    </lineage>
</organism>
<keyword evidence="2" id="KW-1185">Reference proteome</keyword>